<dbReference type="OrthoDB" id="3559580at2759"/>
<dbReference type="SUPFAM" id="SSF52540">
    <property type="entry name" value="P-loop containing nucleoside triphosphate hydrolases"/>
    <property type="match status" value="1"/>
</dbReference>
<evidence type="ECO:0000256" key="1">
    <source>
        <dbReference type="ARBA" id="ARBA00022737"/>
    </source>
</evidence>
<feature type="domain" description="Peptidase C14 caspase" evidence="3">
    <location>
        <begin position="33"/>
        <end position="141"/>
    </location>
</feature>
<evidence type="ECO:0000313" key="7">
    <source>
        <dbReference type="Proteomes" id="UP000664521"/>
    </source>
</evidence>
<sequence length="987" mass="112921">MNIARPEGVARYKDVHALLLSWENGDERMYDELEKLQVTLEDFYHYSVELWKIPQDEPTTQLNQRLHQFKTAWAKRDSLLLVYYAGHGKVNNSRHNEWMRTTKSDSPTVEWNHLQAVFVSDLLSDLFIILDCCHAGSAIQEYKQRQFGAVDVLTACGFESTTPVFGEHCFTRNLVHQLRDDYTIEQTTEYIHAKLLQRLNSYVPLGGSGPRVSAIRFPLRGTKDNHTIRLICIPRLAVVAEGRTVPLLAGTRKRPSNIEQRGSTESAEQESGLPTIKRVVSKQDSDLCNLLVEAMQFENQYTRINSIRPVFSQTFQWIFNEDSGTGFTDWLKCEEKIYWITGKPGSGKSTMMKMIVDHPSTQNLLKPWAASRELHLVSHFFWMKGSMGQQSLFGFYRSLIIQMLLQWPELATVAANFLHDKAHIRVERDALTRKLSLPVYNALFKNLAAHYGTSHCLFIILDSLDECDDDDRLIFDFLDDVSVLKGVKVCVSSRPSRIFMFHILHKNHSHLRLQDLTRGDIEVFVHTMLNTSRSYAKFAQDDRVAARDLELDIVMKAAGVFLWVSLVVHRLLRFLDDGSSISDLRAAIHDDPPDLNALYYRMLSSIPAPSRTSASVILSMVRASQSLVYGTESLVYGTDTKTAEPLLTTIGLSISYMARADPRMVFETKLEPFSAEELQDLENYCDNQLHHSINKFLIADTRMERAGIQYELPGRLISFTHQSAREFLEQGEVSNWFMEHGDPNLDAKLLLLESAVIQIKRTSLDTMNVSTHEAVYHFPCWSLLDQAMRSAANVRPENVPKMVEILNELDSVMSAHIQKWSNNSISGHWSRLLPLGSLKLEDWADNFLALAVNYNVLEYVRHKLQFDDAAIEKSGRPLLDYATRSDFSSSVLVGMASLLLDHGADPNDTFAGESILERFLTFWQGSDHKRDILDSDYTRSVLSLLDRLEETAYRRQRDVLLSLNRRRFINTCFSLLRTVRDIILEIF</sequence>
<feature type="compositionally biased region" description="Polar residues" evidence="2">
    <location>
        <begin position="257"/>
        <end position="266"/>
    </location>
</feature>
<dbReference type="Gene3D" id="3.40.50.1460">
    <property type="match status" value="1"/>
</dbReference>
<gene>
    <name evidence="6" type="ORF">HETSPECPRED_004354</name>
</gene>
<dbReference type="Pfam" id="PF00656">
    <property type="entry name" value="Peptidase_C14"/>
    <property type="match status" value="1"/>
</dbReference>
<dbReference type="Gene3D" id="3.40.50.300">
    <property type="entry name" value="P-loop containing nucleotide triphosphate hydrolases"/>
    <property type="match status" value="1"/>
</dbReference>
<dbReference type="Pfam" id="PF25053">
    <property type="entry name" value="DUF7791"/>
    <property type="match status" value="1"/>
</dbReference>
<dbReference type="PANTHER" id="PTHR10039">
    <property type="entry name" value="AMELOGENIN"/>
    <property type="match status" value="1"/>
</dbReference>
<dbReference type="EMBL" id="CAJPDS010000026">
    <property type="protein sequence ID" value="CAF9920758.1"/>
    <property type="molecule type" value="Genomic_DNA"/>
</dbReference>
<protein>
    <recommendedName>
        <fullName evidence="8">NACHT domain-containing protein</fullName>
    </recommendedName>
</protein>
<name>A0A8H3FF21_9LECA</name>
<reference evidence="6" key="1">
    <citation type="submission" date="2021-03" db="EMBL/GenBank/DDBJ databases">
        <authorList>
            <person name="Tagirdzhanova G."/>
        </authorList>
    </citation>
    <scope>NUCLEOTIDE SEQUENCE</scope>
</reference>
<organism evidence="6 7">
    <name type="scientific">Heterodermia speciosa</name>
    <dbReference type="NCBI Taxonomy" id="116794"/>
    <lineage>
        <taxon>Eukaryota</taxon>
        <taxon>Fungi</taxon>
        <taxon>Dikarya</taxon>
        <taxon>Ascomycota</taxon>
        <taxon>Pezizomycotina</taxon>
        <taxon>Lecanoromycetes</taxon>
        <taxon>OSLEUM clade</taxon>
        <taxon>Lecanoromycetidae</taxon>
        <taxon>Caliciales</taxon>
        <taxon>Physciaceae</taxon>
        <taxon>Heterodermia</taxon>
    </lineage>
</organism>
<evidence type="ECO:0000259" key="5">
    <source>
        <dbReference type="Pfam" id="PF25053"/>
    </source>
</evidence>
<evidence type="ECO:0000256" key="2">
    <source>
        <dbReference type="SAM" id="MobiDB-lite"/>
    </source>
</evidence>
<dbReference type="InterPro" id="IPR056693">
    <property type="entry name" value="DUF7791"/>
</dbReference>
<dbReference type="InterPro" id="IPR027417">
    <property type="entry name" value="P-loop_NTPase"/>
</dbReference>
<feature type="region of interest" description="Disordered" evidence="2">
    <location>
        <begin position="250"/>
        <end position="275"/>
    </location>
</feature>
<evidence type="ECO:0000313" key="6">
    <source>
        <dbReference type="EMBL" id="CAF9920758.1"/>
    </source>
</evidence>
<proteinExistence type="predicted"/>
<feature type="domain" description="Nephrocystin 3-like N-terminal" evidence="4">
    <location>
        <begin position="314"/>
        <end position="494"/>
    </location>
</feature>
<dbReference type="AlphaFoldDB" id="A0A8H3FF21"/>
<dbReference type="InterPro" id="IPR056884">
    <property type="entry name" value="NPHP3-like_N"/>
</dbReference>
<dbReference type="InterPro" id="IPR011600">
    <property type="entry name" value="Pept_C14_caspase"/>
</dbReference>
<keyword evidence="7" id="KW-1185">Reference proteome</keyword>
<feature type="domain" description="DUF7791" evidence="5">
    <location>
        <begin position="605"/>
        <end position="765"/>
    </location>
</feature>
<evidence type="ECO:0000259" key="3">
    <source>
        <dbReference type="Pfam" id="PF00656"/>
    </source>
</evidence>
<keyword evidence="1" id="KW-0677">Repeat</keyword>
<dbReference type="GO" id="GO:0004197">
    <property type="term" value="F:cysteine-type endopeptidase activity"/>
    <property type="evidence" value="ECO:0007669"/>
    <property type="project" value="InterPro"/>
</dbReference>
<dbReference type="Proteomes" id="UP000664521">
    <property type="component" value="Unassembled WGS sequence"/>
</dbReference>
<dbReference type="GO" id="GO:0006508">
    <property type="term" value="P:proteolysis"/>
    <property type="evidence" value="ECO:0007669"/>
    <property type="project" value="InterPro"/>
</dbReference>
<dbReference type="Pfam" id="PF24883">
    <property type="entry name" value="NPHP3_N"/>
    <property type="match status" value="1"/>
</dbReference>
<evidence type="ECO:0000259" key="4">
    <source>
        <dbReference type="Pfam" id="PF24883"/>
    </source>
</evidence>
<evidence type="ECO:0008006" key="8">
    <source>
        <dbReference type="Google" id="ProtNLM"/>
    </source>
</evidence>
<dbReference type="PANTHER" id="PTHR10039:SF5">
    <property type="entry name" value="NACHT DOMAIN-CONTAINING PROTEIN"/>
    <property type="match status" value="1"/>
</dbReference>
<comment type="caution">
    <text evidence="6">The sequence shown here is derived from an EMBL/GenBank/DDBJ whole genome shotgun (WGS) entry which is preliminary data.</text>
</comment>
<accession>A0A8H3FF21</accession>